<dbReference type="Pfam" id="PF01643">
    <property type="entry name" value="Acyl-ACP_TE"/>
    <property type="match status" value="1"/>
</dbReference>
<name>A0A5A7S7X5_9NOCA</name>
<evidence type="ECO:0000313" key="4">
    <source>
        <dbReference type="Proteomes" id="UP000322244"/>
    </source>
</evidence>
<evidence type="ECO:0008006" key="5">
    <source>
        <dbReference type="Google" id="ProtNLM"/>
    </source>
</evidence>
<evidence type="ECO:0000313" key="3">
    <source>
        <dbReference type="EMBL" id="KAA0021252.1"/>
    </source>
</evidence>
<keyword evidence="4" id="KW-1185">Reference proteome</keyword>
<dbReference type="InterPro" id="IPR029069">
    <property type="entry name" value="HotDog_dom_sf"/>
</dbReference>
<dbReference type="Pfam" id="PF20791">
    <property type="entry name" value="Acyl-ACP_TE_C"/>
    <property type="match status" value="1"/>
</dbReference>
<evidence type="ECO:0000259" key="1">
    <source>
        <dbReference type="Pfam" id="PF01643"/>
    </source>
</evidence>
<dbReference type="InterPro" id="IPR049427">
    <property type="entry name" value="Acyl-ACP_TE_C"/>
</dbReference>
<dbReference type="InterPro" id="IPR050563">
    <property type="entry name" value="4-hydroxybenzoyl-CoA_TE"/>
</dbReference>
<protein>
    <recommendedName>
        <fullName evidence="5">Acyl-ACP thioesterase</fullName>
    </recommendedName>
</protein>
<proteinExistence type="predicted"/>
<reference evidence="3 4" key="1">
    <citation type="submission" date="2019-07" db="EMBL/GenBank/DDBJ databases">
        <title>Rhodococcus cavernicolus sp. nov., isolated from a cave.</title>
        <authorList>
            <person name="Lee S.D."/>
        </authorList>
    </citation>
    <scope>NUCLEOTIDE SEQUENCE [LARGE SCALE GENOMIC DNA]</scope>
    <source>
        <strain evidence="3 4">C1-24</strain>
    </source>
</reference>
<dbReference type="AlphaFoldDB" id="A0A5A7S7X5"/>
<gene>
    <name evidence="3" type="ORF">FOY51_20370</name>
</gene>
<dbReference type="CDD" id="cd00586">
    <property type="entry name" value="4HBT"/>
    <property type="match status" value="1"/>
</dbReference>
<dbReference type="EMBL" id="VLNY01000011">
    <property type="protein sequence ID" value="KAA0021252.1"/>
    <property type="molecule type" value="Genomic_DNA"/>
</dbReference>
<feature type="domain" description="Acyl-ACP thioesterase N-terminal hotdog" evidence="1">
    <location>
        <begin position="35"/>
        <end position="154"/>
    </location>
</feature>
<dbReference type="Gene3D" id="3.10.129.10">
    <property type="entry name" value="Hotdog Thioesterase"/>
    <property type="match status" value="1"/>
</dbReference>
<organism evidence="3 4">
    <name type="scientific">Antrihabitans cavernicola</name>
    <dbReference type="NCBI Taxonomy" id="2495913"/>
    <lineage>
        <taxon>Bacteria</taxon>
        <taxon>Bacillati</taxon>
        <taxon>Actinomycetota</taxon>
        <taxon>Actinomycetes</taxon>
        <taxon>Mycobacteriales</taxon>
        <taxon>Nocardiaceae</taxon>
        <taxon>Antrihabitans</taxon>
    </lineage>
</organism>
<dbReference type="PANTHER" id="PTHR31793:SF24">
    <property type="entry name" value="LONG-CHAIN ACYL-COA THIOESTERASE FADM"/>
    <property type="match status" value="1"/>
</dbReference>
<dbReference type="SUPFAM" id="SSF54637">
    <property type="entry name" value="Thioesterase/thiol ester dehydrase-isomerase"/>
    <property type="match status" value="2"/>
</dbReference>
<dbReference type="GO" id="GO:0047617">
    <property type="term" value="F:fatty acyl-CoA hydrolase activity"/>
    <property type="evidence" value="ECO:0007669"/>
    <property type="project" value="TreeGrafter"/>
</dbReference>
<dbReference type="Proteomes" id="UP000322244">
    <property type="component" value="Unassembled WGS sequence"/>
</dbReference>
<sequence>MDRYHRRGSARSRKVSHAAEPYAQQLAPLTADNPTFAAAWPVRAGDVDPDNRLRLDGVARYLQDIAWENLQATFFKDTDPMWIVRRTVIDVVSPIVWPDTVELHRWCSAMSTRWTDMRVRMTSANGGLVETMGFWINISASTGMPTRISDKALAYLSESTNEQRLRWRPWLTEPGPPESESDKAFHLRATDIDQYNHVNNAAYWHAVEEQLVDLPKLVAVPHRATIEYISPVLANEHVMVRGRFDDTEIPTLKLWFVVDGEVRTAVRVHQLDPSE</sequence>
<comment type="caution">
    <text evidence="3">The sequence shown here is derived from an EMBL/GenBank/DDBJ whole genome shotgun (WGS) entry which is preliminary data.</text>
</comment>
<dbReference type="InterPro" id="IPR002864">
    <property type="entry name" value="Acyl-ACP_thioesterase_NHD"/>
</dbReference>
<dbReference type="PANTHER" id="PTHR31793">
    <property type="entry name" value="4-HYDROXYBENZOYL-COA THIOESTERASE FAMILY MEMBER"/>
    <property type="match status" value="1"/>
</dbReference>
<dbReference type="GO" id="GO:0006633">
    <property type="term" value="P:fatty acid biosynthetic process"/>
    <property type="evidence" value="ECO:0007669"/>
    <property type="project" value="InterPro"/>
</dbReference>
<evidence type="ECO:0000259" key="2">
    <source>
        <dbReference type="Pfam" id="PF20791"/>
    </source>
</evidence>
<feature type="domain" description="Acyl-ACP thioesterase-like C-terminal" evidence="2">
    <location>
        <begin position="178"/>
        <end position="239"/>
    </location>
</feature>
<dbReference type="OrthoDB" id="5242854at2"/>
<accession>A0A5A7S7X5</accession>